<dbReference type="Pfam" id="PF05014">
    <property type="entry name" value="Nuc_deoxyrib_tr"/>
    <property type="match status" value="1"/>
</dbReference>
<dbReference type="Gene3D" id="3.40.50.450">
    <property type="match status" value="1"/>
</dbReference>
<dbReference type="Proteomes" id="UP000237682">
    <property type="component" value="Unassembled WGS sequence"/>
</dbReference>
<dbReference type="SUPFAM" id="SSF52309">
    <property type="entry name" value="N-(deoxy)ribosyltransferase-like"/>
    <property type="match status" value="1"/>
</dbReference>
<name>A0A2S9QAJ4_9HYPH</name>
<keyword evidence="2" id="KW-1185">Reference proteome</keyword>
<proteinExistence type="predicted"/>
<dbReference type="AlphaFoldDB" id="A0A2S9QAJ4"/>
<dbReference type="GO" id="GO:0016740">
    <property type="term" value="F:transferase activity"/>
    <property type="evidence" value="ECO:0007669"/>
    <property type="project" value="UniProtKB-KW"/>
</dbReference>
<dbReference type="OrthoDB" id="9795789at2"/>
<comment type="caution">
    <text evidence="1">The sequence shown here is derived from an EMBL/GenBank/DDBJ whole genome shotgun (WGS) entry which is preliminary data.</text>
</comment>
<sequence>MRVYLAGPEVFLPNAREVLDAKIELTRRHGFIPVSPGDLEIPAQPTKRDFGLAISAINEKLMLSADAIIANLTPFRGIAADTGTVYELGFMCARGCPAFAFSNVALSHFERLQIYYDRRIADDAEGRPRGADGLAVEDFDMVENLMLDGGIAARGGAFVTRAAAPGRLFEDLTAFEECLGIAAERLLQGGGPSSSA</sequence>
<keyword evidence="1" id="KW-0808">Transferase</keyword>
<evidence type="ECO:0000313" key="2">
    <source>
        <dbReference type="Proteomes" id="UP000237682"/>
    </source>
</evidence>
<protein>
    <submittedName>
        <fullName evidence="1">Nucleoside 2-deoxyribosyltransferase</fullName>
    </submittedName>
</protein>
<dbReference type="RefSeq" id="WP_105863647.1">
    <property type="nucleotide sequence ID" value="NZ_PUEJ01000006.1"/>
</dbReference>
<reference evidence="1 2" key="1">
    <citation type="submission" date="2018-02" db="EMBL/GenBank/DDBJ databases">
        <title>Whole genome sequencing of endophytic bacterium.</title>
        <authorList>
            <person name="Eedara R."/>
            <person name="Podile A.R."/>
        </authorList>
    </citation>
    <scope>NUCLEOTIDE SEQUENCE [LARGE SCALE GENOMIC DNA]</scope>
    <source>
        <strain evidence="1 2">RP1T</strain>
    </source>
</reference>
<dbReference type="EMBL" id="PUEJ01000006">
    <property type="protein sequence ID" value="PRH86355.1"/>
    <property type="molecule type" value="Genomic_DNA"/>
</dbReference>
<gene>
    <name evidence="1" type="ORF">C5L14_17680</name>
</gene>
<accession>A0A2S9QAJ4</accession>
<dbReference type="InterPro" id="IPR007710">
    <property type="entry name" value="Nucleoside_deoxyribTrfase"/>
</dbReference>
<organism evidence="1 2">
    <name type="scientific">Labrys okinawensis</name>
    <dbReference type="NCBI Taxonomy" id="346911"/>
    <lineage>
        <taxon>Bacteria</taxon>
        <taxon>Pseudomonadati</taxon>
        <taxon>Pseudomonadota</taxon>
        <taxon>Alphaproteobacteria</taxon>
        <taxon>Hyphomicrobiales</taxon>
        <taxon>Xanthobacteraceae</taxon>
        <taxon>Labrys</taxon>
    </lineage>
</organism>
<evidence type="ECO:0000313" key="1">
    <source>
        <dbReference type="EMBL" id="PRH86355.1"/>
    </source>
</evidence>